<dbReference type="PANTHER" id="PTHR24403:SF67">
    <property type="entry name" value="FI01116P-RELATED"/>
    <property type="match status" value="1"/>
</dbReference>
<evidence type="ECO:0000256" key="2">
    <source>
        <dbReference type="ARBA" id="ARBA00022737"/>
    </source>
</evidence>
<reference evidence="10" key="1">
    <citation type="submission" date="2012-12" db="EMBL/GenBank/DDBJ databases">
        <authorList>
            <person name="Hellsten U."/>
            <person name="Grimwood J."/>
            <person name="Chapman J.A."/>
            <person name="Shapiro H."/>
            <person name="Aerts A."/>
            <person name="Otillar R.P."/>
            <person name="Terry A.Y."/>
            <person name="Boore J.L."/>
            <person name="Simakov O."/>
            <person name="Marletaz F."/>
            <person name="Cho S.-J."/>
            <person name="Edsinger-Gonzales E."/>
            <person name="Havlak P."/>
            <person name="Kuo D.-H."/>
            <person name="Larsson T."/>
            <person name="Lv J."/>
            <person name="Arendt D."/>
            <person name="Savage R."/>
            <person name="Osoegawa K."/>
            <person name="de Jong P."/>
            <person name="Lindberg D.R."/>
            <person name="Seaver E.C."/>
            <person name="Weisblat D.A."/>
            <person name="Putnam N.H."/>
            <person name="Grigoriev I.V."/>
            <person name="Rokhsar D.S."/>
        </authorList>
    </citation>
    <scope>NUCLEOTIDE SEQUENCE</scope>
    <source>
        <strain evidence="10">I ESC-2004</strain>
    </source>
</reference>
<dbReference type="EnsemblMetazoa" id="CapteT220360">
    <property type="protein sequence ID" value="CapteP220360"/>
    <property type="gene ID" value="CapteG220360"/>
</dbReference>
<feature type="domain" description="C2H2-type" evidence="7">
    <location>
        <begin position="130"/>
        <end position="160"/>
    </location>
</feature>
<evidence type="ECO:0000313" key="8">
    <source>
        <dbReference type="EMBL" id="ELT95295.1"/>
    </source>
</evidence>
<dbReference type="EMBL" id="AMQN01011903">
    <property type="status" value="NOT_ANNOTATED_CDS"/>
    <property type="molecule type" value="Genomic_DNA"/>
</dbReference>
<sequence>MKDMTRAKQHFTDTKRNTEKYKLKTEEPASGDHDAMPGREAPKKEEEEPMQQEEVELEEESEEEEREEEEVVEQEEGVPEEDGAVVEVKQESIELEAIECDVQEIEDGIRDQEMKILTMDPETGGIVRSFICPAKDCGLVYKNFSKFSRHVRSAHKKSDNFHELCCILEDMEPLDRFGYTRNVCPVCQRVRPGKSILKHVRVWHSQEPNYKKILNKCIADIQRSHLDLRSEQHKRRSQLLKKAKNKFHCSFCDKAFESNIYCIRHVKHWCQKNPDRTKIYICNKCKFQSIHESSVINHRIEVHGEKIREFKCDLCDMTYRSFAALNIHKRKAHEDDVKQEIPSSYMCELCGVISNTEVEHKVHLHSHSTNHTYICQLCAAEYKGRISLKDHILRKHDGAFPVICPKCKIGVESDDAFDTHKNMKEFKVLGFGQKPPCLHTSARDDVPRQTPLPPRLLDFPRQILSSDSVDCSQVDKGALMGQAWQFWWSVDFQTSTRSGQCTHMFFNKKLLLSSEDLEMGLCEAAQTQHKRGLF</sequence>
<dbReference type="GO" id="GO:0008270">
    <property type="term" value="F:zinc ion binding"/>
    <property type="evidence" value="ECO:0007669"/>
    <property type="project" value="UniProtKB-KW"/>
</dbReference>
<dbReference type="STRING" id="283909.R7TWF9"/>
<protein>
    <recommendedName>
        <fullName evidence="7">C2H2-type domain-containing protein</fullName>
    </recommendedName>
</protein>
<feature type="region of interest" description="Disordered" evidence="6">
    <location>
        <begin position="1"/>
        <end position="83"/>
    </location>
</feature>
<dbReference type="InterPro" id="IPR036236">
    <property type="entry name" value="Znf_C2H2_sf"/>
</dbReference>
<organism evidence="8">
    <name type="scientific">Capitella teleta</name>
    <name type="common">Polychaete worm</name>
    <dbReference type="NCBI Taxonomy" id="283909"/>
    <lineage>
        <taxon>Eukaryota</taxon>
        <taxon>Metazoa</taxon>
        <taxon>Spiralia</taxon>
        <taxon>Lophotrochozoa</taxon>
        <taxon>Annelida</taxon>
        <taxon>Polychaeta</taxon>
        <taxon>Sedentaria</taxon>
        <taxon>Scolecida</taxon>
        <taxon>Capitellidae</taxon>
        <taxon>Capitella</taxon>
    </lineage>
</organism>
<dbReference type="PROSITE" id="PS00028">
    <property type="entry name" value="ZINC_FINGER_C2H2_1"/>
    <property type="match status" value="3"/>
</dbReference>
<dbReference type="SMART" id="SM00355">
    <property type="entry name" value="ZnF_C2H2"/>
    <property type="match status" value="6"/>
</dbReference>
<dbReference type="Pfam" id="PF00096">
    <property type="entry name" value="zf-C2H2"/>
    <property type="match status" value="2"/>
</dbReference>
<keyword evidence="3 5" id="KW-0863">Zinc-finger</keyword>
<dbReference type="OMA" id="IRPHICR"/>
<evidence type="ECO:0000256" key="1">
    <source>
        <dbReference type="ARBA" id="ARBA00022723"/>
    </source>
</evidence>
<evidence type="ECO:0000256" key="5">
    <source>
        <dbReference type="PROSITE-ProRule" id="PRU00042"/>
    </source>
</evidence>
<feature type="compositionally biased region" description="Basic and acidic residues" evidence="6">
    <location>
        <begin position="1"/>
        <end position="46"/>
    </location>
</feature>
<feature type="domain" description="C2H2-type" evidence="7">
    <location>
        <begin position="373"/>
        <end position="401"/>
    </location>
</feature>
<dbReference type="AlphaFoldDB" id="R7TWF9"/>
<gene>
    <name evidence="8" type="ORF">CAPTEDRAFT_220360</name>
</gene>
<keyword evidence="2" id="KW-0677">Repeat</keyword>
<dbReference type="GO" id="GO:0005634">
    <property type="term" value="C:nucleus"/>
    <property type="evidence" value="ECO:0007669"/>
    <property type="project" value="TreeGrafter"/>
</dbReference>
<feature type="domain" description="C2H2-type" evidence="7">
    <location>
        <begin position="310"/>
        <end position="338"/>
    </location>
</feature>
<dbReference type="GO" id="GO:0010468">
    <property type="term" value="P:regulation of gene expression"/>
    <property type="evidence" value="ECO:0007669"/>
    <property type="project" value="TreeGrafter"/>
</dbReference>
<dbReference type="PANTHER" id="PTHR24403">
    <property type="entry name" value="ZINC FINGER PROTEIN"/>
    <property type="match status" value="1"/>
</dbReference>
<dbReference type="Proteomes" id="UP000014760">
    <property type="component" value="Unassembled WGS sequence"/>
</dbReference>
<proteinExistence type="predicted"/>
<dbReference type="SUPFAM" id="SSF57667">
    <property type="entry name" value="beta-beta-alpha zinc fingers"/>
    <property type="match status" value="1"/>
</dbReference>
<evidence type="ECO:0000256" key="3">
    <source>
        <dbReference type="ARBA" id="ARBA00022771"/>
    </source>
</evidence>
<feature type="compositionally biased region" description="Acidic residues" evidence="6">
    <location>
        <begin position="47"/>
        <end position="83"/>
    </location>
</feature>
<dbReference type="Gene3D" id="3.30.160.60">
    <property type="entry name" value="Classic Zinc Finger"/>
    <property type="match status" value="2"/>
</dbReference>
<name>R7TWF9_CAPTE</name>
<accession>R7TWF9</accession>
<dbReference type="HOGENOM" id="CLU_510240_0_0_1"/>
<reference evidence="8 10" key="2">
    <citation type="journal article" date="2013" name="Nature">
        <title>Insights into bilaterian evolution from three spiralian genomes.</title>
        <authorList>
            <person name="Simakov O."/>
            <person name="Marletaz F."/>
            <person name="Cho S.J."/>
            <person name="Edsinger-Gonzales E."/>
            <person name="Havlak P."/>
            <person name="Hellsten U."/>
            <person name="Kuo D.H."/>
            <person name="Larsson T."/>
            <person name="Lv J."/>
            <person name="Arendt D."/>
            <person name="Savage R."/>
            <person name="Osoegawa K."/>
            <person name="de Jong P."/>
            <person name="Grimwood J."/>
            <person name="Chapman J.A."/>
            <person name="Shapiro H."/>
            <person name="Aerts A."/>
            <person name="Otillar R.P."/>
            <person name="Terry A.Y."/>
            <person name="Boore J.L."/>
            <person name="Grigoriev I.V."/>
            <person name="Lindberg D.R."/>
            <person name="Seaver E.C."/>
            <person name="Weisblat D.A."/>
            <person name="Putnam N.H."/>
            <person name="Rokhsar D.S."/>
        </authorList>
    </citation>
    <scope>NUCLEOTIDE SEQUENCE</scope>
    <source>
        <strain evidence="8 10">I ESC-2004</strain>
    </source>
</reference>
<keyword evidence="4" id="KW-0862">Zinc</keyword>
<dbReference type="EMBL" id="KB309171">
    <property type="protein sequence ID" value="ELT95295.1"/>
    <property type="molecule type" value="Genomic_DNA"/>
</dbReference>
<keyword evidence="1" id="KW-0479">Metal-binding</keyword>
<evidence type="ECO:0000256" key="4">
    <source>
        <dbReference type="ARBA" id="ARBA00022833"/>
    </source>
</evidence>
<evidence type="ECO:0000256" key="6">
    <source>
        <dbReference type="SAM" id="MobiDB-lite"/>
    </source>
</evidence>
<dbReference type="InterPro" id="IPR013087">
    <property type="entry name" value="Znf_C2H2_type"/>
</dbReference>
<dbReference type="PROSITE" id="PS50157">
    <property type="entry name" value="ZINC_FINGER_C2H2_2"/>
    <property type="match status" value="3"/>
</dbReference>
<evidence type="ECO:0000313" key="10">
    <source>
        <dbReference type="Proteomes" id="UP000014760"/>
    </source>
</evidence>
<reference evidence="9" key="3">
    <citation type="submission" date="2015-06" db="UniProtKB">
        <authorList>
            <consortium name="EnsemblMetazoa"/>
        </authorList>
    </citation>
    <scope>IDENTIFICATION</scope>
</reference>
<evidence type="ECO:0000313" key="9">
    <source>
        <dbReference type="EnsemblMetazoa" id="CapteP220360"/>
    </source>
</evidence>
<keyword evidence="10" id="KW-1185">Reference proteome</keyword>
<dbReference type="InterPro" id="IPR050688">
    <property type="entry name" value="Zinc_finger/UBP_domain"/>
</dbReference>
<dbReference type="OrthoDB" id="6087591at2759"/>
<evidence type="ECO:0000259" key="7">
    <source>
        <dbReference type="PROSITE" id="PS50157"/>
    </source>
</evidence>